<dbReference type="FunFam" id="2.60.120.430:FF:000002">
    <property type="entry name" value="Leucine-rich repeat receptor-like protein kinase"/>
    <property type="match status" value="1"/>
</dbReference>
<name>A0A834ZJN3_TETSI</name>
<evidence type="ECO:0000256" key="1">
    <source>
        <dbReference type="ARBA" id="ARBA00012513"/>
    </source>
</evidence>
<dbReference type="SUPFAM" id="SSF56112">
    <property type="entry name" value="Protein kinase-like (PK-like)"/>
    <property type="match status" value="1"/>
</dbReference>
<dbReference type="EC" id="2.7.11.1" evidence="1"/>
<dbReference type="InterPro" id="IPR011009">
    <property type="entry name" value="Kinase-like_dom_sf"/>
</dbReference>
<keyword evidence="6" id="KW-0067">ATP-binding</keyword>
<dbReference type="OrthoDB" id="663146at2759"/>
<dbReference type="InterPro" id="IPR051824">
    <property type="entry name" value="LRR_Rcpt-Like_S/T_Kinase"/>
</dbReference>
<dbReference type="PANTHER" id="PTHR48006">
    <property type="entry name" value="LEUCINE-RICH REPEAT-CONTAINING PROTEIN DDB_G0281931-RELATED"/>
    <property type="match status" value="1"/>
</dbReference>
<dbReference type="Proteomes" id="UP000655225">
    <property type="component" value="Unassembled WGS sequence"/>
</dbReference>
<keyword evidence="8" id="KW-1133">Transmembrane helix</keyword>
<feature type="transmembrane region" description="Helical" evidence="8">
    <location>
        <begin position="204"/>
        <end position="226"/>
    </location>
</feature>
<keyword evidence="2" id="KW-0597">Phosphoprotein</keyword>
<accession>A0A834ZJN3</accession>
<keyword evidence="5" id="KW-0547">Nucleotide-binding</keyword>
<organism evidence="10 11">
    <name type="scientific">Tetracentron sinense</name>
    <name type="common">Spur-leaf</name>
    <dbReference type="NCBI Taxonomy" id="13715"/>
    <lineage>
        <taxon>Eukaryota</taxon>
        <taxon>Viridiplantae</taxon>
        <taxon>Streptophyta</taxon>
        <taxon>Embryophyta</taxon>
        <taxon>Tracheophyta</taxon>
        <taxon>Spermatophyta</taxon>
        <taxon>Magnoliopsida</taxon>
        <taxon>Trochodendrales</taxon>
        <taxon>Trochodendraceae</taxon>
        <taxon>Tetracentron</taxon>
    </lineage>
</organism>
<dbReference type="OMA" id="FMVQVSE"/>
<dbReference type="AlphaFoldDB" id="A0A834ZJN3"/>
<dbReference type="PANTHER" id="PTHR48006:SF34">
    <property type="entry name" value="OS08G0203700 PROTEIN"/>
    <property type="match status" value="1"/>
</dbReference>
<evidence type="ECO:0000256" key="5">
    <source>
        <dbReference type="ARBA" id="ARBA00022741"/>
    </source>
</evidence>
<feature type="domain" description="Malectin" evidence="9">
    <location>
        <begin position="3"/>
        <end position="177"/>
    </location>
</feature>
<dbReference type="EMBL" id="JABCRI010000003">
    <property type="protein sequence ID" value="KAF8408674.1"/>
    <property type="molecule type" value="Genomic_DNA"/>
</dbReference>
<evidence type="ECO:0000256" key="6">
    <source>
        <dbReference type="ARBA" id="ARBA00022840"/>
    </source>
</evidence>
<proteinExistence type="predicted"/>
<comment type="caution">
    <text evidence="10">The sequence shown here is derived from an EMBL/GenBank/DDBJ whole genome shotgun (WGS) entry which is preliminary data.</text>
</comment>
<dbReference type="GO" id="GO:0005886">
    <property type="term" value="C:plasma membrane"/>
    <property type="evidence" value="ECO:0007669"/>
    <property type="project" value="TreeGrafter"/>
</dbReference>
<keyword evidence="4" id="KW-0732">Signal</keyword>
<dbReference type="Gene3D" id="2.60.120.430">
    <property type="entry name" value="Galactose-binding lectin"/>
    <property type="match status" value="1"/>
</dbReference>
<evidence type="ECO:0000313" key="11">
    <source>
        <dbReference type="Proteomes" id="UP000655225"/>
    </source>
</evidence>
<evidence type="ECO:0000256" key="4">
    <source>
        <dbReference type="ARBA" id="ARBA00022729"/>
    </source>
</evidence>
<reference evidence="10 11" key="1">
    <citation type="submission" date="2020-04" db="EMBL/GenBank/DDBJ databases">
        <title>Plant Genome Project.</title>
        <authorList>
            <person name="Zhang R.-G."/>
        </authorList>
    </citation>
    <scope>NUCLEOTIDE SEQUENCE [LARGE SCALE GENOMIC DNA]</scope>
    <source>
        <strain evidence="10">YNK0</strain>
        <tissue evidence="10">Leaf</tissue>
    </source>
</reference>
<evidence type="ECO:0000259" key="9">
    <source>
        <dbReference type="Pfam" id="PF11721"/>
    </source>
</evidence>
<evidence type="ECO:0000256" key="2">
    <source>
        <dbReference type="ARBA" id="ARBA00022553"/>
    </source>
</evidence>
<sequence>MRSSEGVVFEAENSILGPASYDVVDTNKWAVSNVGQFGDRVNADYVETTQIEDNTLNSDFFQTSRLSPGSLRYYGLGLENGPYTVNLYFAETRFDDIRSLTWESLGRRVFDIYIQGGLKVKDFDIRKEAGGISNRAVGKKFMVQVSENYLEIHLFWAGKGTCCVPIQGYYGPSISAISVISDFQPTVSGLPPTTASKKKNKTNLIVGIVVSVGLVSFISIFAVFYLRRKSSGINEDEELLEIGLKPNMFSYAELRTATEDFNPENKLGEGGFGPVYKVRFIQVGR</sequence>
<evidence type="ECO:0000256" key="8">
    <source>
        <dbReference type="SAM" id="Phobius"/>
    </source>
</evidence>
<evidence type="ECO:0000256" key="3">
    <source>
        <dbReference type="ARBA" id="ARBA00022679"/>
    </source>
</evidence>
<keyword evidence="8" id="KW-0472">Membrane</keyword>
<dbReference type="InterPro" id="IPR021720">
    <property type="entry name" value="Malectin_dom"/>
</dbReference>
<keyword evidence="3" id="KW-0808">Transferase</keyword>
<dbReference type="Gene3D" id="3.30.200.20">
    <property type="entry name" value="Phosphorylase Kinase, domain 1"/>
    <property type="match status" value="1"/>
</dbReference>
<keyword evidence="8" id="KW-0812">Transmembrane</keyword>
<dbReference type="GO" id="GO:0004674">
    <property type="term" value="F:protein serine/threonine kinase activity"/>
    <property type="evidence" value="ECO:0007669"/>
    <property type="project" value="UniProtKB-EC"/>
</dbReference>
<evidence type="ECO:0000256" key="7">
    <source>
        <dbReference type="ARBA" id="ARBA00023180"/>
    </source>
</evidence>
<dbReference type="Pfam" id="PF11721">
    <property type="entry name" value="Malectin"/>
    <property type="match status" value="1"/>
</dbReference>
<dbReference type="GO" id="GO:0005524">
    <property type="term" value="F:ATP binding"/>
    <property type="evidence" value="ECO:0007669"/>
    <property type="project" value="UniProtKB-KW"/>
</dbReference>
<gene>
    <name evidence="10" type="ORF">HHK36_004737</name>
</gene>
<keyword evidence="11" id="KW-1185">Reference proteome</keyword>
<protein>
    <recommendedName>
        <fullName evidence="1">non-specific serine/threonine protein kinase</fullName>
        <ecNumber evidence="1">2.7.11.1</ecNumber>
    </recommendedName>
</protein>
<keyword evidence="7" id="KW-0325">Glycoprotein</keyword>
<evidence type="ECO:0000313" key="10">
    <source>
        <dbReference type="EMBL" id="KAF8408674.1"/>
    </source>
</evidence>